<dbReference type="Gene3D" id="2.40.160.10">
    <property type="entry name" value="Porin"/>
    <property type="match status" value="1"/>
</dbReference>
<dbReference type="Proteomes" id="UP001500353">
    <property type="component" value="Unassembled WGS sequence"/>
</dbReference>
<keyword evidence="1" id="KW-0732">Signal</keyword>
<organism evidence="2 3">
    <name type="scientific">Chryseobacterium ginsengisoli</name>
    <dbReference type="NCBI Taxonomy" id="363853"/>
    <lineage>
        <taxon>Bacteria</taxon>
        <taxon>Pseudomonadati</taxon>
        <taxon>Bacteroidota</taxon>
        <taxon>Flavobacteriia</taxon>
        <taxon>Flavobacteriales</taxon>
        <taxon>Weeksellaceae</taxon>
        <taxon>Chryseobacterium group</taxon>
        <taxon>Chryseobacterium</taxon>
    </lineage>
</organism>
<comment type="caution">
    <text evidence="2">The sequence shown here is derived from an EMBL/GenBank/DDBJ whole genome shotgun (WGS) entry which is preliminary data.</text>
</comment>
<accession>A0ABP9M5X1</accession>
<evidence type="ECO:0000313" key="2">
    <source>
        <dbReference type="EMBL" id="GAA5089831.1"/>
    </source>
</evidence>
<reference evidence="3" key="1">
    <citation type="journal article" date="2019" name="Int. J. Syst. Evol. Microbiol.">
        <title>The Global Catalogue of Microorganisms (GCM) 10K type strain sequencing project: providing services to taxonomists for standard genome sequencing and annotation.</title>
        <authorList>
            <consortium name="The Broad Institute Genomics Platform"/>
            <consortium name="The Broad Institute Genome Sequencing Center for Infectious Disease"/>
            <person name="Wu L."/>
            <person name="Ma J."/>
        </authorList>
    </citation>
    <scope>NUCLEOTIDE SEQUENCE [LARGE SCALE GENOMIC DNA]</scope>
    <source>
        <strain evidence="3">JCM 18019</strain>
    </source>
</reference>
<evidence type="ECO:0008006" key="4">
    <source>
        <dbReference type="Google" id="ProtNLM"/>
    </source>
</evidence>
<protein>
    <recommendedName>
        <fullName evidence="4">Porin</fullName>
    </recommendedName>
</protein>
<dbReference type="InterPro" id="IPR010870">
    <property type="entry name" value="Porin_O/P"/>
</dbReference>
<dbReference type="Pfam" id="PF07396">
    <property type="entry name" value="Porin_O_P"/>
    <property type="match status" value="1"/>
</dbReference>
<evidence type="ECO:0000256" key="1">
    <source>
        <dbReference type="SAM" id="SignalP"/>
    </source>
</evidence>
<evidence type="ECO:0000313" key="3">
    <source>
        <dbReference type="Proteomes" id="UP001500353"/>
    </source>
</evidence>
<dbReference type="EMBL" id="BAABHX010000002">
    <property type="protein sequence ID" value="GAA5089831.1"/>
    <property type="molecule type" value="Genomic_DNA"/>
</dbReference>
<name>A0ABP9M5X1_9FLAO</name>
<dbReference type="SUPFAM" id="SSF56935">
    <property type="entry name" value="Porins"/>
    <property type="match status" value="1"/>
</dbReference>
<keyword evidence="3" id="KW-1185">Reference proteome</keyword>
<dbReference type="InterPro" id="IPR023614">
    <property type="entry name" value="Porin_dom_sf"/>
</dbReference>
<proteinExistence type="predicted"/>
<sequence>MKRIFLALLAALPIIAIAQNNNAPSSYDPHDIKITGYLQTQFQKAQSSGITSFSGGDFPANSDNRFMIRRGRLKIDRVDKYSSIVFQLDATQDGVQLMDAFIQIKHPDYKAFNLTAGLFNRPFGYSIVYSSGYRDFPERARVFQTLMPRERDLGVMIGYRPQKIAQFLTVEFAVVNGSGKNAKDYDNKKDIIGNVGFKFDKLADEKLHIGFGGSFYKGSVRNNTNTYYTTNNGGYTAHTDDNFVGKNIDRNYYGANLQVQYDTSFGATSFKTEYVAGSQPGVAALGPDKLVGSYSSQSFGTQPLGDLYQRKFNGYYFWLSQQIAKTKLTALLAYDVYDPNRKLSGKTIGMPGNFTNDGDVKFGTLGYGIAYQLSERLKLTIYNEHVRNESTSLKNSSGDIKDDVFTTRLLYRW</sequence>
<dbReference type="RefSeq" id="WP_345201838.1">
    <property type="nucleotide sequence ID" value="NZ_BAABHX010000002.1"/>
</dbReference>
<feature type="chain" id="PRO_5046498729" description="Porin" evidence="1">
    <location>
        <begin position="19"/>
        <end position="413"/>
    </location>
</feature>
<feature type="signal peptide" evidence="1">
    <location>
        <begin position="1"/>
        <end position="18"/>
    </location>
</feature>
<gene>
    <name evidence="2" type="ORF">GCM10023210_15140</name>
</gene>